<dbReference type="InterPro" id="IPR000571">
    <property type="entry name" value="Znf_CCCH"/>
</dbReference>
<accession>A0A7E5VA93</accession>
<evidence type="ECO:0000256" key="1">
    <source>
        <dbReference type="PROSITE-ProRule" id="PRU00723"/>
    </source>
</evidence>
<evidence type="ECO:0000256" key="2">
    <source>
        <dbReference type="SAM" id="MobiDB-lite"/>
    </source>
</evidence>
<dbReference type="Gene3D" id="2.30.30.140">
    <property type="match status" value="2"/>
</dbReference>
<keyword evidence="1" id="KW-0862">Zinc</keyword>
<evidence type="ECO:0000259" key="3">
    <source>
        <dbReference type="PROSITE" id="PS50103"/>
    </source>
</evidence>
<dbReference type="InterPro" id="IPR050621">
    <property type="entry name" value="Tudor_domain_containing"/>
</dbReference>
<feature type="zinc finger region" description="C3H1-type" evidence="1">
    <location>
        <begin position="434"/>
        <end position="464"/>
    </location>
</feature>
<dbReference type="GeneID" id="113492090"/>
<organism evidence="5 6">
    <name type="scientific">Trichoplusia ni</name>
    <name type="common">Cabbage looper</name>
    <dbReference type="NCBI Taxonomy" id="7111"/>
    <lineage>
        <taxon>Eukaryota</taxon>
        <taxon>Metazoa</taxon>
        <taxon>Ecdysozoa</taxon>
        <taxon>Arthropoda</taxon>
        <taxon>Hexapoda</taxon>
        <taxon>Insecta</taxon>
        <taxon>Pterygota</taxon>
        <taxon>Neoptera</taxon>
        <taxon>Endopterygota</taxon>
        <taxon>Lepidoptera</taxon>
        <taxon>Glossata</taxon>
        <taxon>Ditrysia</taxon>
        <taxon>Noctuoidea</taxon>
        <taxon>Noctuidae</taxon>
        <taxon>Plusiinae</taxon>
        <taxon>Trichoplusia</taxon>
    </lineage>
</organism>
<dbReference type="RefSeq" id="XP_026725189.1">
    <property type="nucleotide sequence ID" value="XM_026869388.1"/>
</dbReference>
<keyword evidence="5" id="KW-1185">Reference proteome</keyword>
<keyword evidence="1" id="KW-0479">Metal-binding</keyword>
<dbReference type="GO" id="GO:0008270">
    <property type="term" value="F:zinc ion binding"/>
    <property type="evidence" value="ECO:0007669"/>
    <property type="project" value="UniProtKB-KW"/>
</dbReference>
<dbReference type="SUPFAM" id="SSF63748">
    <property type="entry name" value="Tudor/PWWP/MBT"/>
    <property type="match status" value="2"/>
</dbReference>
<dbReference type="Proteomes" id="UP000322000">
    <property type="component" value="Chromosome 3"/>
</dbReference>
<feature type="compositionally biased region" description="Acidic residues" evidence="2">
    <location>
        <begin position="397"/>
        <end position="413"/>
    </location>
</feature>
<dbReference type="Gene3D" id="2.40.50.90">
    <property type="match status" value="2"/>
</dbReference>
<evidence type="ECO:0000313" key="5">
    <source>
        <dbReference type="Proteomes" id="UP000322000"/>
    </source>
</evidence>
<evidence type="ECO:0000259" key="4">
    <source>
        <dbReference type="PROSITE" id="PS50304"/>
    </source>
</evidence>
<dbReference type="OrthoDB" id="10052065at2759"/>
<feature type="region of interest" description="Disordered" evidence="2">
    <location>
        <begin position="394"/>
        <end position="413"/>
    </location>
</feature>
<dbReference type="InterPro" id="IPR035437">
    <property type="entry name" value="SNase_OB-fold_sf"/>
</dbReference>
<dbReference type="AlphaFoldDB" id="A0A7E5VA93"/>
<sequence length="704" mass="78991">MSFVDLATLTMHRRNELEARIKIFSEKCDRAVDDINKLKSKTQGFVLQLNCDPSELKERFLNCMKHLDEYMYLITDFNLAVSMMDESSTVEYTPVHDTPLKPVPLSPLNTYNLIDALSEPCPSTSTACTNHCPPEKPKRVKTPKADQTLIVFSSTSSSEETVPQAKNAVAVKEVQCVLEEEVNNLKIEESPSPPTAEDSNLPAQTMLELDQGYEATIMHVDGAFFWVITDDTDDVQSLMEEMTKFYRENHKHISMKEVKALTCCAFYDEESDCYYRGLFLKLTEEDSQAAEIFVVDTGELRTAPIDCVQPLYSRFCDKPPYARCCHLAGVDLVSYHNTTLMEKHENFMKEFIGTNCSIEVDDNTSESLGVYVVLPSGETLNKIIVQEGLALPIDKPVDDDPPVEPETPADADYDITQCPEYEDPVEAVTGYRSRDDADICKHFKGGPDKTCFKGKRCNKKHILKHPDGWTLDRIEVLGKVKSLPLPAPGSWHKVLVTCVAHYDRLFVQLVSDRTQEELPSFGCVVPLTTLAALVRDMNSPATKAAYKPLTVTPAEGELVAALYPPDCNWYRARVLSVQRADQSVEVMYIDYGTVLWVKEEQLRLLSARHTALPRQALRVALAGARAASPCSRQWARAKRALHDMALDKTFDAHVISRDYDEISAELFDADGYSVAEQLAAIHMVELTEYSVVDDTDVSHKIVVP</sequence>
<feature type="domain" description="Tudor" evidence="4">
    <location>
        <begin position="552"/>
        <end position="612"/>
    </location>
</feature>
<dbReference type="PROSITE" id="PS50304">
    <property type="entry name" value="TUDOR"/>
    <property type="match status" value="1"/>
</dbReference>
<evidence type="ECO:0000313" key="6">
    <source>
        <dbReference type="RefSeq" id="XP_026725189.1"/>
    </source>
</evidence>
<dbReference type="PROSITE" id="PS50103">
    <property type="entry name" value="ZF_C3H1"/>
    <property type="match status" value="1"/>
</dbReference>
<dbReference type="Pfam" id="PF00567">
    <property type="entry name" value="TUDOR"/>
    <property type="match status" value="2"/>
</dbReference>
<dbReference type="FunFam" id="2.30.30.140:FF:000018">
    <property type="entry name" value="Serine/threonine-protein kinase 31"/>
    <property type="match status" value="1"/>
</dbReference>
<dbReference type="PANTHER" id="PTHR22948">
    <property type="entry name" value="TUDOR DOMAIN CONTAINING PROTEIN"/>
    <property type="match status" value="1"/>
</dbReference>
<dbReference type="KEGG" id="tnl:113492090"/>
<protein>
    <submittedName>
        <fullName evidence="6">Uncharacterized protein LOC113492090 isoform X1</fullName>
    </submittedName>
</protein>
<dbReference type="PANTHER" id="PTHR22948:SF72">
    <property type="entry name" value="TUDOR DOMAIN-CONTAINING PROTEIN"/>
    <property type="match status" value="1"/>
</dbReference>
<dbReference type="GO" id="GO:0005737">
    <property type="term" value="C:cytoplasm"/>
    <property type="evidence" value="ECO:0007669"/>
    <property type="project" value="UniProtKB-ARBA"/>
</dbReference>
<reference evidence="6" key="1">
    <citation type="submission" date="2025-08" db="UniProtKB">
        <authorList>
            <consortium name="RefSeq"/>
        </authorList>
    </citation>
    <scope>IDENTIFICATION</scope>
</reference>
<dbReference type="InParanoid" id="A0A7E5VA93"/>
<dbReference type="SMART" id="SM00333">
    <property type="entry name" value="TUDOR"/>
    <property type="match status" value="2"/>
</dbReference>
<gene>
    <name evidence="6" type="primary">LOC113492090</name>
</gene>
<name>A0A7E5VA93_TRINI</name>
<feature type="domain" description="C3H1-type" evidence="3">
    <location>
        <begin position="434"/>
        <end position="464"/>
    </location>
</feature>
<keyword evidence="1" id="KW-0863">Zinc-finger</keyword>
<dbReference type="InterPro" id="IPR002999">
    <property type="entry name" value="Tudor"/>
</dbReference>
<proteinExistence type="predicted"/>
<dbReference type="CDD" id="cd20379">
    <property type="entry name" value="Tudor_dTUD-like"/>
    <property type="match status" value="1"/>
</dbReference>